<accession>A0A836PCD6</accession>
<feature type="transmembrane region" description="Helical" evidence="1">
    <location>
        <begin position="21"/>
        <end position="40"/>
    </location>
</feature>
<keyword evidence="1" id="KW-0812">Transmembrane</keyword>
<name>A0A836PCD6_VIBVL</name>
<dbReference type="EMBL" id="DACRBY010000008">
    <property type="protein sequence ID" value="HAS8539802.1"/>
    <property type="molecule type" value="Genomic_DNA"/>
</dbReference>
<evidence type="ECO:0000256" key="1">
    <source>
        <dbReference type="SAM" id="Phobius"/>
    </source>
</evidence>
<keyword evidence="1" id="KW-0472">Membrane</keyword>
<reference evidence="2" key="1">
    <citation type="journal article" date="2018" name="Genome Biol.">
        <title>SKESA: strategic k-mer extension for scrupulous assemblies.</title>
        <authorList>
            <person name="Souvorov A."/>
            <person name="Agarwala R."/>
            <person name="Lipman D.J."/>
        </authorList>
    </citation>
    <scope>NUCLEOTIDE SEQUENCE</scope>
    <source>
        <strain evidence="2">BCW_3452</strain>
    </source>
</reference>
<dbReference type="Proteomes" id="UP000863257">
    <property type="component" value="Unassembled WGS sequence"/>
</dbReference>
<evidence type="ECO:0000313" key="3">
    <source>
        <dbReference type="EMBL" id="HAS8543183.1"/>
    </source>
</evidence>
<proteinExistence type="predicted"/>
<dbReference type="InterPro" id="IPR012902">
    <property type="entry name" value="N_methyl_site"/>
</dbReference>
<organism evidence="2">
    <name type="scientific">Vibrio vulnificus</name>
    <dbReference type="NCBI Taxonomy" id="672"/>
    <lineage>
        <taxon>Bacteria</taxon>
        <taxon>Pseudomonadati</taxon>
        <taxon>Pseudomonadota</taxon>
        <taxon>Gammaproteobacteria</taxon>
        <taxon>Vibrionales</taxon>
        <taxon>Vibrionaceae</taxon>
        <taxon>Vibrio</taxon>
    </lineage>
</organism>
<dbReference type="RefSeq" id="WP_013572319.1">
    <property type="nucleotide sequence ID" value="NZ_CP009984.1"/>
</dbReference>
<evidence type="ECO:0000313" key="2">
    <source>
        <dbReference type="EMBL" id="HAS8539802.1"/>
    </source>
</evidence>
<reference evidence="2" key="2">
    <citation type="submission" date="2019-01" db="EMBL/GenBank/DDBJ databases">
        <authorList>
            <consortium name="NCBI Pathogen Detection Project"/>
        </authorList>
    </citation>
    <scope>NUCLEOTIDE SEQUENCE</scope>
    <source>
        <strain evidence="2">BCW_3452</strain>
    </source>
</reference>
<protein>
    <submittedName>
        <fullName evidence="2">Pilus assembly protein PilW</fullName>
    </submittedName>
</protein>
<gene>
    <name evidence="2" type="ORF">I7730_08375</name>
    <name evidence="3" type="ORF">I7730_26060</name>
</gene>
<dbReference type="Pfam" id="PF07963">
    <property type="entry name" value="N_methyl"/>
    <property type="match status" value="1"/>
</dbReference>
<comment type="caution">
    <text evidence="2">The sequence shown here is derived from an EMBL/GenBank/DDBJ whole genome shotgun (WGS) entry which is preliminary data.</text>
</comment>
<dbReference type="EMBL" id="DACRBY010000197">
    <property type="protein sequence ID" value="HAS8543183.1"/>
    <property type="molecule type" value="Genomic_DNA"/>
</dbReference>
<dbReference type="AlphaFoldDB" id="A0A836PCD6"/>
<sequence length="205" mass="21948">MIIQLARRKHQRGSSLVELMISAMLGVILIGIVGSLFLSLQKSAKDKSLHLNLMQSLDITLSVIKEDIQRAGYDGGLGSSLKLSGAAGTVSVSGASSIGFVYFKDGSFENKDYRNIKYRRDGDRLLVCEEGVLTSSQIKGLSDIGSCKTLLDDGILKVNQFSVSSAVVANTQASSKVTTIILGLSTLDGSLSETSTTVVKQRNWQ</sequence>
<keyword evidence="1" id="KW-1133">Transmembrane helix</keyword>